<reference evidence="3" key="1">
    <citation type="submission" date="2017-08" db="EMBL/GenBank/DDBJ databases">
        <title>A dynamic microbial community with high functional redundancy inhabits the cold, oxic subseafloor aquifer.</title>
        <authorList>
            <person name="Tully B.J."/>
            <person name="Wheat C.G."/>
            <person name="Glazer B.T."/>
            <person name="Huber J.A."/>
        </authorList>
    </citation>
    <scope>NUCLEOTIDE SEQUENCE [LARGE SCALE GENOMIC DNA]</scope>
</reference>
<accession>A0A2A4YM22</accession>
<organism evidence="2 3">
    <name type="scientific">Aerophobetes bacterium</name>
    <dbReference type="NCBI Taxonomy" id="2030807"/>
    <lineage>
        <taxon>Bacteria</taxon>
        <taxon>Candidatus Aerophobota</taxon>
    </lineage>
</organism>
<proteinExistence type="predicted"/>
<dbReference type="EMBL" id="NVUU01000012">
    <property type="protein sequence ID" value="PCI95660.1"/>
    <property type="molecule type" value="Genomic_DNA"/>
</dbReference>
<name>A0A2A4YM22_UNCAE</name>
<dbReference type="AlphaFoldDB" id="A0A2A4YM22"/>
<feature type="region of interest" description="Disordered" evidence="1">
    <location>
        <begin position="384"/>
        <end position="420"/>
    </location>
</feature>
<evidence type="ECO:0000256" key="1">
    <source>
        <dbReference type="SAM" id="MobiDB-lite"/>
    </source>
</evidence>
<protein>
    <submittedName>
        <fullName evidence="2">Uncharacterized protein</fullName>
    </submittedName>
</protein>
<evidence type="ECO:0000313" key="3">
    <source>
        <dbReference type="Proteomes" id="UP000217838"/>
    </source>
</evidence>
<sequence length="477" mass="51403">MSNEVEAIGAVGGVKKSSSNNLANNLFNRKHIVEHVSYAIIVMEVLNKVGLQHQQKIMQLRGKLMDVMTRMQNDFTTISEYVSQIENNAHSGGGGYEGSHGFTTWGENAFNGLDNSFFKNTGKVTTANGSNHGSEGKLSDFGEDVSSSFKTSTQGFVNAVKDLFMGSASGSGLTVADISKINNPTGGPAFNFGGPKGGYWKTLSDSFKKKFPGSGALMVMSNPSAHPSLLQQYMYYKTQVDIFTMPKSTLKAADGQVDKIENFDPNGTTKPGQPSPDSLLGTFIEMLSALNQPISVNRNGQKAMLSKSAPSLLEMIGGGASMKFQLKAAQKQEEKWHSGVVGPAGHDHDHMMYYNQVQPGIYQAVSMMAFNYFWTKNPNAATDAGASNTTLDPSEDQAGQTDSFDSKTKGTPSSDPLSNLYMTNNAVQTNISQQSSQGNNNFQADVNVTSQLDNMGVNATKSFFEGTSTMNRNCRIS</sequence>
<dbReference type="Proteomes" id="UP000217838">
    <property type="component" value="Unassembled WGS sequence"/>
</dbReference>
<gene>
    <name evidence="2" type="ORF">COB11_01630</name>
</gene>
<comment type="caution">
    <text evidence="2">The sequence shown here is derived from an EMBL/GenBank/DDBJ whole genome shotgun (WGS) entry which is preliminary data.</text>
</comment>
<evidence type="ECO:0000313" key="2">
    <source>
        <dbReference type="EMBL" id="PCI95660.1"/>
    </source>
</evidence>